<comment type="similarity">
    <text evidence="3">Belongs to the RRP40 family.</text>
</comment>
<dbReference type="CDD" id="cd22526">
    <property type="entry name" value="KH-I_Rrp40"/>
    <property type="match status" value="1"/>
</dbReference>
<dbReference type="InterPro" id="IPR036612">
    <property type="entry name" value="KH_dom_type_1_sf"/>
</dbReference>
<evidence type="ECO:0000256" key="2">
    <source>
        <dbReference type="ARBA" id="ARBA00004604"/>
    </source>
</evidence>
<dbReference type="InterPro" id="IPR004088">
    <property type="entry name" value="KH_dom_type_1"/>
</dbReference>
<reference evidence="13" key="3">
    <citation type="submission" date="2025-08" db="UniProtKB">
        <authorList>
            <consortium name="Ensembl"/>
        </authorList>
    </citation>
    <scope>IDENTIFICATION</scope>
    <source>
        <strain evidence="13">HSOK</strain>
    </source>
</reference>
<dbReference type="CDD" id="cd05790">
    <property type="entry name" value="S1_Rrp40"/>
    <property type="match status" value="1"/>
</dbReference>
<name>A0A3P9JN03_ORYLA</name>
<dbReference type="FunFam" id="2.40.50.140:FF:000112">
    <property type="entry name" value="Exosome complex component RRP40"/>
    <property type="match status" value="1"/>
</dbReference>
<dbReference type="InterPro" id="IPR037319">
    <property type="entry name" value="Rrp40_S1"/>
</dbReference>
<dbReference type="GO" id="GO:0005737">
    <property type="term" value="C:cytoplasm"/>
    <property type="evidence" value="ECO:0007669"/>
    <property type="project" value="UniProtKB-SubCell"/>
</dbReference>
<feature type="domain" description="Exosome complex component RRP40 N-terminal" evidence="12">
    <location>
        <begin position="32"/>
        <end position="72"/>
    </location>
</feature>
<feature type="domain" description="K Homology" evidence="11">
    <location>
        <begin position="171"/>
        <end position="219"/>
    </location>
</feature>
<dbReference type="PANTHER" id="PTHR21321">
    <property type="entry name" value="PNAS-3 RELATED"/>
    <property type="match status" value="1"/>
</dbReference>
<dbReference type="Ensembl" id="ENSORLT00015026525.1">
    <property type="protein sequence ID" value="ENSORLP00015033533.1"/>
    <property type="gene ID" value="ENSORLG00015018983.1"/>
</dbReference>
<evidence type="ECO:0000313" key="14">
    <source>
        <dbReference type="Proteomes" id="UP000265200"/>
    </source>
</evidence>
<protein>
    <recommendedName>
        <fullName evidence="10">Exosome complex component RRP40</fullName>
    </recommendedName>
    <alternativeName>
        <fullName evidence="9">Ribosomal RNA-processing protein 40</fullName>
    </alternativeName>
</protein>
<proteinExistence type="inferred from homology"/>
<dbReference type="Gene3D" id="3.30.1370.10">
    <property type="entry name" value="K Homology domain, type 1"/>
    <property type="match status" value="1"/>
</dbReference>
<accession>A0A3P9JN03</accession>
<keyword evidence="5" id="KW-0698">rRNA processing</keyword>
<dbReference type="InterPro" id="IPR049469">
    <property type="entry name" value="RRP40_KH-I"/>
</dbReference>
<keyword evidence="7" id="KW-0694">RNA-binding</keyword>
<reference evidence="13 14" key="2">
    <citation type="submission" date="2017-04" db="EMBL/GenBank/DDBJ databases">
        <title>CpG methylation of centromeres and impact of large insertions on vertebrate speciation.</title>
        <authorList>
            <person name="Ichikawa K."/>
            <person name="Yoshimura J."/>
            <person name="Morishita S."/>
        </authorList>
    </citation>
    <scope>NUCLEOTIDE SEQUENCE</scope>
    <source>
        <strain evidence="13 14">HSOK</strain>
    </source>
</reference>
<evidence type="ECO:0000256" key="8">
    <source>
        <dbReference type="ARBA" id="ARBA00023242"/>
    </source>
</evidence>
<dbReference type="Pfam" id="PF21262">
    <property type="entry name" value="RRP40_S1"/>
    <property type="match status" value="1"/>
</dbReference>
<dbReference type="SUPFAM" id="SSF50249">
    <property type="entry name" value="Nucleic acid-binding proteins"/>
    <property type="match status" value="1"/>
</dbReference>
<evidence type="ECO:0000256" key="7">
    <source>
        <dbReference type="ARBA" id="ARBA00022884"/>
    </source>
</evidence>
<dbReference type="GO" id="GO:0000178">
    <property type="term" value="C:exosome (RNase complex)"/>
    <property type="evidence" value="ECO:0007669"/>
    <property type="project" value="UniProtKB-KW"/>
</dbReference>
<evidence type="ECO:0000259" key="12">
    <source>
        <dbReference type="Pfam" id="PF21261"/>
    </source>
</evidence>
<evidence type="ECO:0000256" key="10">
    <source>
        <dbReference type="ARBA" id="ARBA00069899"/>
    </source>
</evidence>
<dbReference type="Pfam" id="PF15985">
    <property type="entry name" value="KH_6"/>
    <property type="match status" value="1"/>
</dbReference>
<dbReference type="InterPro" id="IPR048541">
    <property type="entry name" value="RRP40_N"/>
</dbReference>
<evidence type="ECO:0000256" key="5">
    <source>
        <dbReference type="ARBA" id="ARBA00022552"/>
    </source>
</evidence>
<keyword evidence="6" id="KW-0271">Exosome</keyword>
<keyword evidence="4" id="KW-0963">Cytoplasm</keyword>
<dbReference type="SUPFAM" id="SSF110324">
    <property type="entry name" value="Ribosomal L27 protein-like"/>
    <property type="match status" value="1"/>
</dbReference>
<dbReference type="GO" id="GO:0005730">
    <property type="term" value="C:nucleolus"/>
    <property type="evidence" value="ECO:0007669"/>
    <property type="project" value="UniProtKB-SubCell"/>
</dbReference>
<dbReference type="InterPro" id="IPR012340">
    <property type="entry name" value="NA-bd_OB-fold"/>
</dbReference>
<evidence type="ECO:0000256" key="6">
    <source>
        <dbReference type="ARBA" id="ARBA00022835"/>
    </source>
</evidence>
<dbReference type="GO" id="GO:0003723">
    <property type="term" value="F:RNA binding"/>
    <property type="evidence" value="ECO:0007669"/>
    <property type="project" value="UniProtKB-KW"/>
</dbReference>
<dbReference type="Pfam" id="PF21261">
    <property type="entry name" value="RRP40_N_mamm"/>
    <property type="match status" value="1"/>
</dbReference>
<reference key="1">
    <citation type="journal article" date="2007" name="Nature">
        <title>The medaka draft genome and insights into vertebrate genome evolution.</title>
        <authorList>
            <person name="Kasahara M."/>
            <person name="Naruse K."/>
            <person name="Sasaki S."/>
            <person name="Nakatani Y."/>
            <person name="Qu W."/>
            <person name="Ahsan B."/>
            <person name="Yamada T."/>
            <person name="Nagayasu Y."/>
            <person name="Doi K."/>
            <person name="Kasai Y."/>
            <person name="Jindo T."/>
            <person name="Kobayashi D."/>
            <person name="Shimada A."/>
            <person name="Toyoda A."/>
            <person name="Kuroki Y."/>
            <person name="Fujiyama A."/>
            <person name="Sasaki T."/>
            <person name="Shimizu A."/>
            <person name="Asakawa S."/>
            <person name="Shimizu N."/>
            <person name="Hashimoto S."/>
            <person name="Yang J."/>
            <person name="Lee Y."/>
            <person name="Matsushima K."/>
            <person name="Sugano S."/>
            <person name="Sakaizumi M."/>
            <person name="Narita T."/>
            <person name="Ohishi K."/>
            <person name="Haga S."/>
            <person name="Ohta F."/>
            <person name="Nomoto H."/>
            <person name="Nogata K."/>
            <person name="Morishita T."/>
            <person name="Endo T."/>
            <person name="Shin-I T."/>
            <person name="Takeda H."/>
            <person name="Morishita S."/>
            <person name="Kohara Y."/>
        </authorList>
    </citation>
    <scope>NUCLEOTIDE SEQUENCE [LARGE SCALE GENOMIC DNA]</scope>
    <source>
        <strain>Hd-rR</strain>
    </source>
</reference>
<evidence type="ECO:0000256" key="4">
    <source>
        <dbReference type="ARBA" id="ARBA00022490"/>
    </source>
</evidence>
<dbReference type="FunFam" id="3.30.1370.10:FF:000038">
    <property type="entry name" value="exosome complex component RRP40"/>
    <property type="match status" value="1"/>
</dbReference>
<keyword evidence="8" id="KW-0539">Nucleus</keyword>
<dbReference type="GO" id="GO:0006364">
    <property type="term" value="P:rRNA processing"/>
    <property type="evidence" value="ECO:0007669"/>
    <property type="project" value="UniProtKB-KW"/>
</dbReference>
<evidence type="ECO:0000256" key="1">
    <source>
        <dbReference type="ARBA" id="ARBA00004496"/>
    </source>
</evidence>
<dbReference type="Proteomes" id="UP000265200">
    <property type="component" value="Chromosome 10"/>
</dbReference>
<dbReference type="AlphaFoldDB" id="A0A3P9JN03"/>
<dbReference type="PANTHER" id="PTHR21321:SF1">
    <property type="entry name" value="EXOSOME COMPLEX COMPONENT RRP40"/>
    <property type="match status" value="1"/>
</dbReference>
<dbReference type="Gene3D" id="2.40.50.140">
    <property type="entry name" value="Nucleic acid-binding proteins"/>
    <property type="match status" value="1"/>
</dbReference>
<evidence type="ECO:0000259" key="11">
    <source>
        <dbReference type="Pfam" id="PF15985"/>
    </source>
</evidence>
<dbReference type="InterPro" id="IPR026699">
    <property type="entry name" value="Exosome_RNA_bind1/RRP40/RRP4"/>
</dbReference>
<evidence type="ECO:0000313" key="13">
    <source>
        <dbReference type="Ensembl" id="ENSORLP00015033533.1"/>
    </source>
</evidence>
<dbReference type="Gene3D" id="2.40.50.100">
    <property type="match status" value="1"/>
</dbReference>
<dbReference type="SUPFAM" id="SSF54791">
    <property type="entry name" value="Eukaryotic type KH-domain (KH-domain type I)"/>
    <property type="match status" value="1"/>
</dbReference>
<evidence type="ECO:0000256" key="9">
    <source>
        <dbReference type="ARBA" id="ARBA00030615"/>
    </source>
</evidence>
<dbReference type="GO" id="GO:0010468">
    <property type="term" value="P:regulation of gene expression"/>
    <property type="evidence" value="ECO:0007669"/>
    <property type="project" value="UniProtKB-ARBA"/>
</dbReference>
<reference evidence="13" key="4">
    <citation type="submission" date="2025-09" db="UniProtKB">
        <authorList>
            <consortium name="Ensembl"/>
        </authorList>
    </citation>
    <scope>IDENTIFICATION</scope>
    <source>
        <strain evidence="13">HSOK</strain>
    </source>
</reference>
<comment type="subcellular location">
    <subcellularLocation>
        <location evidence="1">Cytoplasm</location>
    </subcellularLocation>
    <subcellularLocation>
        <location evidence="2">Nucleus</location>
        <location evidence="2">Nucleolus</location>
    </subcellularLocation>
</comment>
<evidence type="ECO:0000256" key="3">
    <source>
        <dbReference type="ARBA" id="ARBA00007841"/>
    </source>
</evidence>
<organism evidence="13 14">
    <name type="scientific">Oryzias latipes</name>
    <name type="common">Japanese rice fish</name>
    <name type="synonym">Japanese killifish</name>
    <dbReference type="NCBI Taxonomy" id="8090"/>
    <lineage>
        <taxon>Eukaryota</taxon>
        <taxon>Metazoa</taxon>
        <taxon>Chordata</taxon>
        <taxon>Craniata</taxon>
        <taxon>Vertebrata</taxon>
        <taxon>Euteleostomi</taxon>
        <taxon>Actinopterygii</taxon>
        <taxon>Neopterygii</taxon>
        <taxon>Teleostei</taxon>
        <taxon>Neoteleostei</taxon>
        <taxon>Acanthomorphata</taxon>
        <taxon>Ovalentaria</taxon>
        <taxon>Atherinomorphae</taxon>
        <taxon>Beloniformes</taxon>
        <taxon>Adrianichthyidae</taxon>
        <taxon>Oryziinae</taxon>
        <taxon>Oryzias</taxon>
    </lineage>
</organism>
<sequence length="251" mass="27158">MSTTGGMFAVLKEKVGHVLVPGDEFCFGAEETISLSESAKPERAVCGPGLRRSGDRLVVVMKSGVLRHKPPLTFWIDSQQKRYVATKGETVIGIVTARAGDTFRVDFGGSELASLSYLAFEGATKRNRPNVQVGDLVFAQFLIANKDMEPELVCIDGSGRANGMGAFGAGGLLIKVSLGLVRRLLAPNSDIRSDLEQLFPCELVVGMNGRVWVRASSVQQTLIVANLLQSCDTMTAQQRQQLFRRVQQGAL</sequence>